<reference evidence="1" key="1">
    <citation type="journal article" date="2015" name="Nature">
        <title>Complex archaea that bridge the gap between prokaryotes and eukaryotes.</title>
        <authorList>
            <person name="Spang A."/>
            <person name="Saw J.H."/>
            <person name="Jorgensen S.L."/>
            <person name="Zaremba-Niedzwiedzka K."/>
            <person name="Martijn J."/>
            <person name="Lind A.E."/>
            <person name="van Eijk R."/>
            <person name="Schleper C."/>
            <person name="Guy L."/>
            <person name="Ettema T.J."/>
        </authorList>
    </citation>
    <scope>NUCLEOTIDE SEQUENCE</scope>
</reference>
<comment type="caution">
    <text evidence="1">The sequence shown here is derived from an EMBL/GenBank/DDBJ whole genome shotgun (WGS) entry which is preliminary data.</text>
</comment>
<sequence length="126" mass="13644">MKKIKILSLLAGLIFSATGIIALQPTTITFTWDYNLSGNVGVTGFQLFTLKNDGTHDQLVADVSLPSPLPIPGPDGFAVFSANVIPDRTGRRDFVAIAITADITIFSIDSNIRTEVVKPDKTRNLR</sequence>
<gene>
    <name evidence="1" type="ORF">LCGC14_1924220</name>
</gene>
<proteinExistence type="predicted"/>
<evidence type="ECO:0000313" key="1">
    <source>
        <dbReference type="EMBL" id="KKL88488.1"/>
    </source>
</evidence>
<dbReference type="EMBL" id="LAZR01020551">
    <property type="protein sequence ID" value="KKL88488.1"/>
    <property type="molecule type" value="Genomic_DNA"/>
</dbReference>
<protein>
    <submittedName>
        <fullName evidence="1">Uncharacterized protein</fullName>
    </submittedName>
</protein>
<dbReference type="AlphaFoldDB" id="A0A0F9FQJ3"/>
<accession>A0A0F9FQJ3</accession>
<organism evidence="1">
    <name type="scientific">marine sediment metagenome</name>
    <dbReference type="NCBI Taxonomy" id="412755"/>
    <lineage>
        <taxon>unclassified sequences</taxon>
        <taxon>metagenomes</taxon>
        <taxon>ecological metagenomes</taxon>
    </lineage>
</organism>
<name>A0A0F9FQJ3_9ZZZZ</name>